<name>A0ABZ2MNG4_9BACI</name>
<dbReference type="Pfam" id="PF00528">
    <property type="entry name" value="BPD_transp_1"/>
    <property type="match status" value="1"/>
</dbReference>
<keyword evidence="4 7" id="KW-0812">Transmembrane</keyword>
<evidence type="ECO:0000256" key="6">
    <source>
        <dbReference type="ARBA" id="ARBA00023136"/>
    </source>
</evidence>
<keyword evidence="2 7" id="KW-0813">Transport</keyword>
<evidence type="ECO:0000313" key="10">
    <source>
        <dbReference type="Proteomes" id="UP001368328"/>
    </source>
</evidence>
<dbReference type="RefSeq" id="WP_338786188.1">
    <property type="nucleotide sequence ID" value="NZ_CP147403.1"/>
</dbReference>
<feature type="transmembrane region" description="Helical" evidence="7">
    <location>
        <begin position="186"/>
        <end position="209"/>
    </location>
</feature>
<accession>A0ABZ2MNG4</accession>
<feature type="transmembrane region" description="Helical" evidence="7">
    <location>
        <begin position="99"/>
        <end position="118"/>
    </location>
</feature>
<gene>
    <name evidence="9" type="ORF">WCV66_16810</name>
</gene>
<keyword evidence="6 7" id="KW-0472">Membrane</keyword>
<dbReference type="InterPro" id="IPR035906">
    <property type="entry name" value="MetI-like_sf"/>
</dbReference>
<dbReference type="PROSITE" id="PS50928">
    <property type="entry name" value="ABC_TM1"/>
    <property type="match status" value="1"/>
</dbReference>
<comment type="similarity">
    <text evidence="7">Belongs to the binding-protein-dependent transport system permease family.</text>
</comment>
<evidence type="ECO:0000313" key="9">
    <source>
        <dbReference type="EMBL" id="WXB86908.1"/>
    </source>
</evidence>
<dbReference type="Proteomes" id="UP001368328">
    <property type="component" value="Chromosome"/>
</dbReference>
<feature type="transmembrane region" description="Helical" evidence="7">
    <location>
        <begin position="230"/>
        <end position="252"/>
    </location>
</feature>
<evidence type="ECO:0000256" key="5">
    <source>
        <dbReference type="ARBA" id="ARBA00022989"/>
    </source>
</evidence>
<evidence type="ECO:0000256" key="7">
    <source>
        <dbReference type="RuleBase" id="RU363032"/>
    </source>
</evidence>
<evidence type="ECO:0000256" key="4">
    <source>
        <dbReference type="ARBA" id="ARBA00022692"/>
    </source>
</evidence>
<keyword evidence="3" id="KW-1003">Cell membrane</keyword>
<dbReference type="PANTHER" id="PTHR30193">
    <property type="entry name" value="ABC TRANSPORTER PERMEASE PROTEIN"/>
    <property type="match status" value="1"/>
</dbReference>
<protein>
    <submittedName>
        <fullName evidence="9">Sugar ABC transporter permease</fullName>
    </submittedName>
</protein>
<dbReference type="CDD" id="cd06261">
    <property type="entry name" value="TM_PBP2"/>
    <property type="match status" value="1"/>
</dbReference>
<reference evidence="9 10" key="1">
    <citation type="submission" date="2024-02" db="EMBL/GenBank/DDBJ databases">
        <title>Seven novel Bacillus-like species.</title>
        <authorList>
            <person name="Liu G."/>
        </authorList>
    </citation>
    <scope>NUCLEOTIDE SEQUENCE [LARGE SCALE GENOMIC DNA]</scope>
    <source>
        <strain evidence="9 10">FJAT-53654</strain>
    </source>
</reference>
<dbReference type="PANTHER" id="PTHR30193:SF37">
    <property type="entry name" value="INNER MEMBRANE ABC TRANSPORTER PERMEASE PROTEIN YCJO"/>
    <property type="match status" value="1"/>
</dbReference>
<dbReference type="InterPro" id="IPR000515">
    <property type="entry name" value="MetI-like"/>
</dbReference>
<dbReference type="EMBL" id="CP147403">
    <property type="protein sequence ID" value="WXB86908.1"/>
    <property type="molecule type" value="Genomic_DNA"/>
</dbReference>
<proteinExistence type="inferred from homology"/>
<comment type="subcellular location">
    <subcellularLocation>
        <location evidence="1 7">Cell membrane</location>
        <topology evidence="1 7">Multi-pass membrane protein</topology>
    </subcellularLocation>
</comment>
<feature type="transmembrane region" description="Helical" evidence="7">
    <location>
        <begin position="290"/>
        <end position="314"/>
    </location>
</feature>
<evidence type="ECO:0000256" key="2">
    <source>
        <dbReference type="ARBA" id="ARBA00022448"/>
    </source>
</evidence>
<keyword evidence="10" id="KW-1185">Reference proteome</keyword>
<dbReference type="InterPro" id="IPR051393">
    <property type="entry name" value="ABC_transporter_permease"/>
</dbReference>
<dbReference type="SUPFAM" id="SSF161098">
    <property type="entry name" value="MetI-like"/>
    <property type="match status" value="1"/>
</dbReference>
<feature type="domain" description="ABC transmembrane type-1" evidence="8">
    <location>
        <begin position="95"/>
        <end position="311"/>
    </location>
</feature>
<dbReference type="Gene3D" id="1.10.3720.10">
    <property type="entry name" value="MetI-like"/>
    <property type="match status" value="1"/>
</dbReference>
<organism evidence="9 10">
    <name type="scientific">Metabacillus rhizosphaerae</name>
    <dbReference type="NCBI Taxonomy" id="3117747"/>
    <lineage>
        <taxon>Bacteria</taxon>
        <taxon>Bacillati</taxon>
        <taxon>Bacillota</taxon>
        <taxon>Bacilli</taxon>
        <taxon>Bacillales</taxon>
        <taxon>Bacillaceae</taxon>
        <taxon>Metabacillus</taxon>
    </lineage>
</organism>
<evidence type="ECO:0000256" key="3">
    <source>
        <dbReference type="ARBA" id="ARBA00022475"/>
    </source>
</evidence>
<sequence>MSKSLENIYQPPLSNEPPVIRKSVSKKGRKRKTFKPYFYLLPAILLLGIWMYQPLLSTFYLAFQKWSMVPGTTPEPVGLENFIRLFNNKDFLISIENTIFYTIGLLPFSIIIPLLLAVSTHGMTGKIKNVYRVIFFIPMILAPVTVSAIWRWLFHPSNGLVNIFLLKTGLIDTNIAFFSDPRFAKWIILFMTGWSLIGFSTIMFSAALTSINKDYYEAASLDGSSRFKRFIDITLPLLSPTIFFMLTMSMLFSSQFTFAYIDILTAGGPFGSSTNIYYEMYKYGFSNLNAGLSSAAAILFFFVFAIIALVLNYVSRKFAFYDN</sequence>
<feature type="transmembrane region" description="Helical" evidence="7">
    <location>
        <begin position="130"/>
        <end position="153"/>
    </location>
</feature>
<keyword evidence="5 7" id="KW-1133">Transmembrane helix</keyword>
<evidence type="ECO:0000256" key="1">
    <source>
        <dbReference type="ARBA" id="ARBA00004651"/>
    </source>
</evidence>
<feature type="transmembrane region" description="Helical" evidence="7">
    <location>
        <begin position="37"/>
        <end position="63"/>
    </location>
</feature>
<evidence type="ECO:0000259" key="8">
    <source>
        <dbReference type="PROSITE" id="PS50928"/>
    </source>
</evidence>